<protein>
    <submittedName>
        <fullName evidence="1">Uncharacterized protein</fullName>
    </submittedName>
</protein>
<accession>A0AAV5FJB8</accession>
<evidence type="ECO:0000313" key="1">
    <source>
        <dbReference type="EMBL" id="GJN35126.1"/>
    </source>
</evidence>
<name>A0AAV5FJB8_ELECO</name>
<dbReference type="Proteomes" id="UP001054889">
    <property type="component" value="Unassembled WGS sequence"/>
</dbReference>
<dbReference type="PANTHER" id="PTHR33116:SF78">
    <property type="entry name" value="OS12G0587133 PROTEIN"/>
    <property type="match status" value="1"/>
</dbReference>
<proteinExistence type="predicted"/>
<reference evidence="1" key="2">
    <citation type="submission" date="2021-12" db="EMBL/GenBank/DDBJ databases">
        <title>Resequencing data analysis of finger millet.</title>
        <authorList>
            <person name="Hatakeyama M."/>
            <person name="Aluri S."/>
            <person name="Balachadran M.T."/>
            <person name="Sivarajan S.R."/>
            <person name="Poveda L."/>
            <person name="Shimizu-Inatsugi R."/>
            <person name="Schlapbach R."/>
            <person name="Sreeman S.M."/>
            <person name="Shimizu K.K."/>
        </authorList>
    </citation>
    <scope>NUCLEOTIDE SEQUENCE</scope>
</reference>
<dbReference type="EMBL" id="BQKI01000087">
    <property type="protein sequence ID" value="GJN35126.1"/>
    <property type="molecule type" value="Genomic_DNA"/>
</dbReference>
<dbReference type="AlphaFoldDB" id="A0AAV5FJB8"/>
<sequence>MPIYALMADKMPPWLIEELESICRRFLWAGGDNEIKGKCMVNWSLVCSPKEYGELGVLDFKLAGFALRLQWLWLQRTADDRAWSKLKIDS</sequence>
<evidence type="ECO:0000313" key="2">
    <source>
        <dbReference type="Proteomes" id="UP001054889"/>
    </source>
</evidence>
<comment type="caution">
    <text evidence="1">The sequence shown here is derived from an EMBL/GenBank/DDBJ whole genome shotgun (WGS) entry which is preliminary data.</text>
</comment>
<keyword evidence="2" id="KW-1185">Reference proteome</keyword>
<reference evidence="1" key="1">
    <citation type="journal article" date="2018" name="DNA Res.">
        <title>Multiple hybrid de novo genome assembly of finger millet, an orphan allotetraploid crop.</title>
        <authorList>
            <person name="Hatakeyama M."/>
            <person name="Aluri S."/>
            <person name="Balachadran M.T."/>
            <person name="Sivarajan S.R."/>
            <person name="Patrignani A."/>
            <person name="Gruter S."/>
            <person name="Poveda L."/>
            <person name="Shimizu-Inatsugi R."/>
            <person name="Baeten J."/>
            <person name="Francoijs K.J."/>
            <person name="Nataraja K.N."/>
            <person name="Reddy Y.A.N."/>
            <person name="Phadnis S."/>
            <person name="Ravikumar R.L."/>
            <person name="Schlapbach R."/>
            <person name="Sreeman S.M."/>
            <person name="Shimizu K.K."/>
        </authorList>
    </citation>
    <scope>NUCLEOTIDE SEQUENCE</scope>
</reference>
<gene>
    <name evidence="1" type="primary">gb23869</name>
    <name evidence="1" type="ORF">PR202_gb23869</name>
</gene>
<dbReference type="PANTHER" id="PTHR33116">
    <property type="entry name" value="REVERSE TRANSCRIPTASE ZINC-BINDING DOMAIN-CONTAINING PROTEIN-RELATED-RELATED"/>
    <property type="match status" value="1"/>
</dbReference>
<organism evidence="1 2">
    <name type="scientific">Eleusine coracana subsp. coracana</name>
    <dbReference type="NCBI Taxonomy" id="191504"/>
    <lineage>
        <taxon>Eukaryota</taxon>
        <taxon>Viridiplantae</taxon>
        <taxon>Streptophyta</taxon>
        <taxon>Embryophyta</taxon>
        <taxon>Tracheophyta</taxon>
        <taxon>Spermatophyta</taxon>
        <taxon>Magnoliopsida</taxon>
        <taxon>Liliopsida</taxon>
        <taxon>Poales</taxon>
        <taxon>Poaceae</taxon>
        <taxon>PACMAD clade</taxon>
        <taxon>Chloridoideae</taxon>
        <taxon>Cynodonteae</taxon>
        <taxon>Eleusininae</taxon>
        <taxon>Eleusine</taxon>
    </lineage>
</organism>